<keyword evidence="2" id="KW-1185">Reference proteome</keyword>
<dbReference type="EMBL" id="CP019630">
    <property type="protein sequence ID" value="AQQ02761.1"/>
    <property type="molecule type" value="Genomic_DNA"/>
</dbReference>
<accession>A0ABN4WV22</accession>
<evidence type="ECO:0000313" key="2">
    <source>
        <dbReference type="Proteomes" id="UP000188174"/>
    </source>
</evidence>
<dbReference type="RefSeq" id="WP_077290432.1">
    <property type="nucleotide sequence ID" value="NZ_CP019630.1"/>
</dbReference>
<protein>
    <submittedName>
        <fullName evidence="1">Uncharacterized protein</fullName>
    </submittedName>
</protein>
<evidence type="ECO:0000313" key="1">
    <source>
        <dbReference type="EMBL" id="AQQ02761.1"/>
    </source>
</evidence>
<organism evidence="1 2">
    <name type="scientific">Roseibium algicola</name>
    <dbReference type="NCBI Taxonomy" id="2857014"/>
    <lineage>
        <taxon>Bacteria</taxon>
        <taxon>Pseudomonadati</taxon>
        <taxon>Pseudomonadota</taxon>
        <taxon>Alphaproteobacteria</taxon>
        <taxon>Hyphomicrobiales</taxon>
        <taxon>Stappiaceae</taxon>
        <taxon>Roseibium</taxon>
    </lineage>
</organism>
<sequence>MDVNASFPGMRGPELPTNEQIEPLFLENFPEAWTEDADVTWYLQDSECYHLSIVANPQYGIWLWHRHNRPDGSEENYISLGNIEKLDTYVEAVEDSLTLEGFFLPPEQAWLAVQDFINSPGVRSERINWMHEDQVPRGKYWLVSSDCL</sequence>
<dbReference type="Proteomes" id="UP000188174">
    <property type="component" value="Chromosome"/>
</dbReference>
<proteinExistence type="predicted"/>
<name>A0ABN4WV22_9HYPH</name>
<gene>
    <name evidence="1" type="ORF">B0E33_03410</name>
</gene>
<reference evidence="1 2" key="1">
    <citation type="submission" date="2017-02" db="EMBL/GenBank/DDBJ databases">
        <authorList>
            <person name="Jeong S."/>
        </authorList>
    </citation>
    <scope>NUCLEOTIDE SEQUENCE [LARGE SCALE GENOMIC DNA]</scope>
    <source>
        <strain evidence="1 2">RMAR6-6</strain>
    </source>
</reference>